<reference evidence="11" key="1">
    <citation type="submission" date="2020-05" db="EMBL/GenBank/DDBJ databases">
        <title>Phylogenomic resolution of chytrid fungi.</title>
        <authorList>
            <person name="Stajich J.E."/>
            <person name="Amses K."/>
            <person name="Simmons R."/>
            <person name="Seto K."/>
            <person name="Myers J."/>
            <person name="Bonds A."/>
            <person name="Quandt C.A."/>
            <person name="Barry K."/>
            <person name="Liu P."/>
            <person name="Grigoriev I."/>
            <person name="Longcore J.E."/>
            <person name="James T.Y."/>
        </authorList>
    </citation>
    <scope>NUCLEOTIDE SEQUENCE</scope>
    <source>
        <strain evidence="11">JEL0476</strain>
    </source>
</reference>
<evidence type="ECO:0000256" key="6">
    <source>
        <dbReference type="ARBA" id="ARBA00022989"/>
    </source>
</evidence>
<evidence type="ECO:0000256" key="1">
    <source>
        <dbReference type="ARBA" id="ARBA00004225"/>
    </source>
</evidence>
<evidence type="ECO:0000256" key="9">
    <source>
        <dbReference type="PROSITE-ProRule" id="PRU00282"/>
    </source>
</evidence>
<evidence type="ECO:0000256" key="5">
    <source>
        <dbReference type="ARBA" id="ARBA00022737"/>
    </source>
</evidence>
<feature type="repeat" description="Solcar" evidence="9">
    <location>
        <begin position="108"/>
        <end position="202"/>
    </location>
</feature>
<dbReference type="SUPFAM" id="SSF103506">
    <property type="entry name" value="Mitochondrial carrier"/>
    <property type="match status" value="1"/>
</dbReference>
<evidence type="ECO:0000256" key="2">
    <source>
        <dbReference type="ARBA" id="ARBA00006375"/>
    </source>
</evidence>
<dbReference type="PANTHER" id="PTHR45788:SF2">
    <property type="entry name" value="SUCCINATE_FUMARATE MITOCHONDRIAL TRANSPORTER"/>
    <property type="match status" value="1"/>
</dbReference>
<dbReference type="PROSITE" id="PS51257">
    <property type="entry name" value="PROKAR_LIPOPROTEIN"/>
    <property type="match status" value="1"/>
</dbReference>
<dbReference type="InterPro" id="IPR023395">
    <property type="entry name" value="MCP_dom_sf"/>
</dbReference>
<feature type="repeat" description="Solcar" evidence="9">
    <location>
        <begin position="215"/>
        <end position="302"/>
    </location>
</feature>
<evidence type="ECO:0000313" key="11">
    <source>
        <dbReference type="EMBL" id="KAJ3223114.1"/>
    </source>
</evidence>
<dbReference type="InterPro" id="IPR049563">
    <property type="entry name" value="TXTP-like"/>
</dbReference>
<comment type="subcellular location">
    <subcellularLocation>
        <location evidence="1">Mitochondrion membrane</location>
        <topology evidence="1">Multi-pass membrane protein</topology>
    </subcellularLocation>
</comment>
<dbReference type="AlphaFoldDB" id="A0AAD5Y175"/>
<proteinExistence type="inferred from homology"/>
<dbReference type="EMBL" id="JADGJW010000143">
    <property type="protein sequence ID" value="KAJ3223114.1"/>
    <property type="molecule type" value="Genomic_DNA"/>
</dbReference>
<dbReference type="PANTHER" id="PTHR45788">
    <property type="entry name" value="SUCCINATE/FUMARATE MITOCHONDRIAL TRANSPORTER-RELATED"/>
    <property type="match status" value="1"/>
</dbReference>
<dbReference type="Gene3D" id="1.50.40.10">
    <property type="entry name" value="Mitochondrial carrier domain"/>
    <property type="match status" value="1"/>
</dbReference>
<gene>
    <name evidence="11" type="ORF">HK099_001515</name>
</gene>
<dbReference type="Proteomes" id="UP001211065">
    <property type="component" value="Unassembled WGS sequence"/>
</dbReference>
<dbReference type="GO" id="GO:0005469">
    <property type="term" value="F:succinate:fumarate antiporter activity"/>
    <property type="evidence" value="ECO:0007669"/>
    <property type="project" value="TreeGrafter"/>
</dbReference>
<evidence type="ECO:0000256" key="7">
    <source>
        <dbReference type="ARBA" id="ARBA00023128"/>
    </source>
</evidence>
<dbReference type="InterPro" id="IPR018108">
    <property type="entry name" value="MCP_transmembrane"/>
</dbReference>
<evidence type="ECO:0000256" key="3">
    <source>
        <dbReference type="ARBA" id="ARBA00022448"/>
    </source>
</evidence>
<evidence type="ECO:0000256" key="8">
    <source>
        <dbReference type="ARBA" id="ARBA00023136"/>
    </source>
</evidence>
<name>A0AAD5Y175_9FUNG</name>
<keyword evidence="5" id="KW-0677">Repeat</keyword>
<keyword evidence="6" id="KW-1133">Transmembrane helix</keyword>
<keyword evidence="12" id="KW-1185">Reference proteome</keyword>
<accession>A0AAD5Y175</accession>
<feature type="repeat" description="Solcar" evidence="9">
    <location>
        <begin position="8"/>
        <end position="100"/>
    </location>
</feature>
<dbReference type="PRINTS" id="PR00926">
    <property type="entry name" value="MITOCARRIER"/>
</dbReference>
<evidence type="ECO:0000256" key="10">
    <source>
        <dbReference type="RuleBase" id="RU000488"/>
    </source>
</evidence>
<dbReference type="InterPro" id="IPR002067">
    <property type="entry name" value="MCP"/>
</dbReference>
<keyword evidence="3 10" id="KW-0813">Transport</keyword>
<keyword evidence="4 9" id="KW-0812">Transmembrane</keyword>
<keyword evidence="8 9" id="KW-0472">Membrane</keyword>
<keyword evidence="7" id="KW-0496">Mitochondrion</keyword>
<evidence type="ECO:0000256" key="4">
    <source>
        <dbReference type="ARBA" id="ARBA00022692"/>
    </source>
</evidence>
<dbReference type="PROSITE" id="PS50920">
    <property type="entry name" value="SOLCAR"/>
    <property type="match status" value="3"/>
</dbReference>
<protein>
    <submittedName>
        <fullName evidence="11">Uncharacterized protein</fullName>
    </submittedName>
</protein>
<dbReference type="Pfam" id="PF00153">
    <property type="entry name" value="Mito_carr"/>
    <property type="match status" value="3"/>
</dbReference>
<organism evidence="11 12">
    <name type="scientific">Clydaea vesicula</name>
    <dbReference type="NCBI Taxonomy" id="447962"/>
    <lineage>
        <taxon>Eukaryota</taxon>
        <taxon>Fungi</taxon>
        <taxon>Fungi incertae sedis</taxon>
        <taxon>Chytridiomycota</taxon>
        <taxon>Chytridiomycota incertae sedis</taxon>
        <taxon>Chytridiomycetes</taxon>
        <taxon>Lobulomycetales</taxon>
        <taxon>Lobulomycetaceae</taxon>
        <taxon>Clydaea</taxon>
    </lineage>
</organism>
<evidence type="ECO:0000313" key="12">
    <source>
        <dbReference type="Proteomes" id="UP001211065"/>
    </source>
</evidence>
<sequence length="324" mass="35651">MNSQKKERNLGIHLVSGGIAGCVEALTCHPLDTIKVRLQLRGERAQAGLKVNNVGFIGTGIGIVKREGFPSLYKGLGAVITGIVPKMAIRFSSFEYFKGILNTTNDKPSALVNFNAGLLAGTTEAVMVVTPMDVIKIRLQAQKHSMSDPLDIPKYRNAMHCGYLLIKEEGISSLYKGVALTALRQATNQAANFTAFQFMKAKLTEYQQLTDNQVLPSYQVMVAGFISGACGPLFNAPIDTVKTRIQKNPSTEKGWVRFTKISKSILVNEGWRAFYKGLTPRVLRVAPGQSVVFVVYEKVSDFITKTVQTIQYEHTPEYPGVKDE</sequence>
<comment type="caution">
    <text evidence="11">The sequence shown here is derived from an EMBL/GenBank/DDBJ whole genome shotgun (WGS) entry which is preliminary data.</text>
</comment>
<dbReference type="GO" id="GO:0031966">
    <property type="term" value="C:mitochondrial membrane"/>
    <property type="evidence" value="ECO:0007669"/>
    <property type="project" value="UniProtKB-SubCell"/>
</dbReference>
<comment type="similarity">
    <text evidence="2 10">Belongs to the mitochondrial carrier (TC 2.A.29) family.</text>
</comment>